<dbReference type="InterPro" id="IPR001242">
    <property type="entry name" value="Condensation_dom"/>
</dbReference>
<dbReference type="Pfam" id="PF00975">
    <property type="entry name" value="Thioesterase"/>
    <property type="match status" value="1"/>
</dbReference>
<dbReference type="SMART" id="SM00823">
    <property type="entry name" value="PKS_PP"/>
    <property type="match status" value="3"/>
</dbReference>
<evidence type="ECO:0000259" key="4">
    <source>
        <dbReference type="PROSITE" id="PS50075"/>
    </source>
</evidence>
<evidence type="ECO:0000313" key="5">
    <source>
        <dbReference type="EMBL" id="MDR0182532.1"/>
    </source>
</evidence>
<dbReference type="Gene3D" id="3.40.50.12780">
    <property type="entry name" value="N-terminal domain of ligase-like"/>
    <property type="match status" value="1"/>
</dbReference>
<reference evidence="5 6" key="1">
    <citation type="submission" date="2023-04" db="EMBL/GenBank/DDBJ databases">
        <title>Lysobacter sp. strain UC isolated from soil sample.</title>
        <authorList>
            <person name="Choksket S."/>
            <person name="Harshvardhan F."/>
            <person name="Rana R."/>
            <person name="Patil P.B."/>
            <person name="Korpole S."/>
        </authorList>
    </citation>
    <scope>NUCLEOTIDE SEQUENCE [LARGE SCALE GENOMIC DNA]</scope>
    <source>
        <strain evidence="5 6">UC</strain>
    </source>
</reference>
<dbReference type="Pfam" id="PF00501">
    <property type="entry name" value="AMP-binding"/>
    <property type="match status" value="1"/>
</dbReference>
<comment type="cofactor">
    <cofactor evidence="1">
        <name>pantetheine 4'-phosphate</name>
        <dbReference type="ChEBI" id="CHEBI:47942"/>
    </cofactor>
</comment>
<dbReference type="Pfam" id="PF00668">
    <property type="entry name" value="Condensation"/>
    <property type="match status" value="2"/>
</dbReference>
<keyword evidence="6" id="KW-1185">Reference proteome</keyword>
<dbReference type="Gene3D" id="3.30.559.30">
    <property type="entry name" value="Nonribosomal peptide synthetase, condensation domain"/>
    <property type="match status" value="2"/>
</dbReference>
<evidence type="ECO:0000256" key="3">
    <source>
        <dbReference type="ARBA" id="ARBA00022553"/>
    </source>
</evidence>
<dbReference type="Gene3D" id="1.10.1200.10">
    <property type="entry name" value="ACP-like"/>
    <property type="match status" value="3"/>
</dbReference>
<dbReference type="PROSITE" id="PS00455">
    <property type="entry name" value="AMP_BINDING"/>
    <property type="match status" value="1"/>
</dbReference>
<dbReference type="InterPro" id="IPR023213">
    <property type="entry name" value="CAT-like_dom_sf"/>
</dbReference>
<dbReference type="SUPFAM" id="SSF47336">
    <property type="entry name" value="ACP-like"/>
    <property type="match status" value="3"/>
</dbReference>
<dbReference type="InterPro" id="IPR025110">
    <property type="entry name" value="AMP-bd_C"/>
</dbReference>
<keyword evidence="3" id="KW-0597">Phosphoprotein</keyword>
<dbReference type="InterPro" id="IPR029058">
    <property type="entry name" value="AB_hydrolase_fold"/>
</dbReference>
<dbReference type="Pfam" id="PF13193">
    <property type="entry name" value="AMP-binding_C"/>
    <property type="match status" value="1"/>
</dbReference>
<dbReference type="InterPro" id="IPR020845">
    <property type="entry name" value="AMP-binding_CS"/>
</dbReference>
<dbReference type="PANTHER" id="PTHR45527">
    <property type="entry name" value="NONRIBOSOMAL PEPTIDE SYNTHETASE"/>
    <property type="match status" value="1"/>
</dbReference>
<dbReference type="InterPro" id="IPR010071">
    <property type="entry name" value="AA_adenyl_dom"/>
</dbReference>
<keyword evidence="2" id="KW-0596">Phosphopantetheine</keyword>
<evidence type="ECO:0000313" key="6">
    <source>
        <dbReference type="Proteomes" id="UP001233535"/>
    </source>
</evidence>
<evidence type="ECO:0000256" key="1">
    <source>
        <dbReference type="ARBA" id="ARBA00001957"/>
    </source>
</evidence>
<organism evidence="5 6">
    <name type="scientific">Lysobacter arvi</name>
    <dbReference type="NCBI Taxonomy" id="3038776"/>
    <lineage>
        <taxon>Bacteria</taxon>
        <taxon>Pseudomonadati</taxon>
        <taxon>Pseudomonadota</taxon>
        <taxon>Gammaproteobacteria</taxon>
        <taxon>Lysobacterales</taxon>
        <taxon>Lysobacteraceae</taxon>
        <taxon>Lysobacter</taxon>
    </lineage>
</organism>
<dbReference type="SUPFAM" id="SSF56801">
    <property type="entry name" value="Acetyl-CoA synthetase-like"/>
    <property type="match status" value="1"/>
</dbReference>
<evidence type="ECO:0000256" key="2">
    <source>
        <dbReference type="ARBA" id="ARBA00022450"/>
    </source>
</evidence>
<dbReference type="InterPro" id="IPR009081">
    <property type="entry name" value="PP-bd_ACP"/>
</dbReference>
<dbReference type="InterPro" id="IPR020806">
    <property type="entry name" value="PKS_PP-bd"/>
</dbReference>
<dbReference type="InterPro" id="IPR000873">
    <property type="entry name" value="AMP-dep_synth/lig_dom"/>
</dbReference>
<dbReference type="NCBIfam" id="TIGR01733">
    <property type="entry name" value="AA-adenyl-dom"/>
    <property type="match status" value="1"/>
</dbReference>
<dbReference type="SUPFAM" id="SSF53474">
    <property type="entry name" value="alpha/beta-Hydrolases"/>
    <property type="match status" value="1"/>
</dbReference>
<dbReference type="InterPro" id="IPR036736">
    <property type="entry name" value="ACP-like_sf"/>
</dbReference>
<feature type="domain" description="Carrier" evidence="4">
    <location>
        <begin position="1003"/>
        <end position="1078"/>
    </location>
</feature>
<gene>
    <name evidence="5" type="ORF">P8609_06035</name>
</gene>
<protein>
    <submittedName>
        <fullName evidence="5">Amino acid adenylation domain-containing protein</fullName>
    </submittedName>
</protein>
<accession>A0ABU1CBJ3</accession>
<proteinExistence type="predicted"/>
<dbReference type="InterPro" id="IPR001031">
    <property type="entry name" value="Thioesterase"/>
</dbReference>
<dbReference type="CDD" id="cd12116">
    <property type="entry name" value="A_NRPS_Ta1_like"/>
    <property type="match status" value="1"/>
</dbReference>
<dbReference type="InterPro" id="IPR006162">
    <property type="entry name" value="Ppantetheine_attach_site"/>
</dbReference>
<dbReference type="Pfam" id="PF00550">
    <property type="entry name" value="PP-binding"/>
    <property type="match status" value="3"/>
</dbReference>
<dbReference type="Gene3D" id="3.30.559.10">
    <property type="entry name" value="Chloramphenicol acetyltransferase-like domain"/>
    <property type="match status" value="2"/>
</dbReference>
<dbReference type="PANTHER" id="PTHR45527:SF1">
    <property type="entry name" value="FATTY ACID SYNTHASE"/>
    <property type="match status" value="1"/>
</dbReference>
<comment type="caution">
    <text evidence="5">The sequence shown here is derived from an EMBL/GenBank/DDBJ whole genome shotgun (WGS) entry which is preliminary data.</text>
</comment>
<dbReference type="InterPro" id="IPR042099">
    <property type="entry name" value="ANL_N_sf"/>
</dbReference>
<dbReference type="EMBL" id="JARUHG010000001">
    <property type="protein sequence ID" value="MDR0182532.1"/>
    <property type="molecule type" value="Genomic_DNA"/>
</dbReference>
<sequence>MNAAASDKGLFPNGVPEDATVDYDPFAEGALSRVAPTTEPQREVWLADRLGEDASLAYNESITLDFRGRLDIDALRQALRDLVARHDILRANFGPDGRTLCVGDERAIDVASIDLSSLDEAERDARVIAHAREVVETPFDLDHGELFRADVLRLSDDHHHLVLTAHHIVCDGWSWWVIVRELGALYSQALGQASPPLPPAESFADYALAEAAHPHGAAHRADEAYWLSRFVDGGPILDLPTDRPRPTRRTFPSIREDHLLDNELVAAVRRLGARQGASLFATLLAGFAGLLSRLTAQNDVVIGIPAAGQSVDGHDHLVGHCVNLLPLRFELDHAQPFELALGGAQSTLLDAIEHQRYTFGTLLKKLPLQRDPARLPLCSVMFNIDQAMDQESTGFHGLGMRLITNPRSYENFELFVNAVQVQGGMRLECQYNTDLFDNETIRRWLAAYETLLREAVARPDLPFGRLSVVSESARAELASLQPQKVAFDRECRMHEFFERQCDRTPDRIAVAFNGEHVRYDELEARANRIAHLLRARGVHRGSLVGLVLDRSVDMLAGLLGVLKAGAGYVPLDPNFPAERLSYMASDAGLAALLTTTRHAGNFDLRGRPVLALDALHDELAALPTSRIGRDDGAAEPESVAYVIYTSGSTGRPKGVQVPHRAVSNFLSSMAKEPGLGAEDRLVAVTTLSFDIAVLELLLPLSVGARVVLADRVTAADGVALKALIADSGATVMQATPASWRLLLDAEWQGDAHFKILCGGEALPPDLATQLLKRCGSLWNVYGPTETTVWSTCSRVTDAADIHIGRPIDNTQVWILDPRGELCPLGVPGEIWIGGDGVTLGYLDRAELTAERFVPDPFQSSTSKGALLYRTGDRGRWRPDGVLEHQGRLDFQVKVRGYRIELGEIEALLAAHPDVARAVVVAREDRPGDVRLVAYVVGEGGAPIAGALDEAALVSYLKGSLPDYMIPQHILFLDAIPLLPNGKIDRKSLPAPDLTAKLGGERIAPRNALERTIAEAMAKVLGVAEVGVDDDFFSLGGHSLLAAQLTSRINKELGIALSLRALFDGPTVARLARMVQGLDGEAAPKREPIKPLADRTRGPMSVMQERLYLLEQFNPGQITYNTPSAHRLRGPLRLDAFQAALNAMIQRQSVLRTTIGLVDGEPMQIVHDAVDVDITDIVDVSHLPRDEREAEVSRRMDALIQTPFELDRAPLIRSRLFRLGPEEHVWFFMTHHLIWDGWSFDLMYTDMAELYAAQLEGREPQLPELAVSYADFSAWHREWLQGPEYARQLAFWRERLGGVGHAIEALPTDMPRRPGMSGRGVTHRITVGNDVTAALHDTARQVDATLYMVLLTAYFALISRTSNLRELIVGTPVRGRNTAEVENLMGYFTSLLPLRMEIDPSMTFAQAVRQVKDVVLDSFAHPDIRLEDLVRELSVRSREGGAVLYHALFSFQDIRQRMCEWGPLTHERYPVFQTASTQDLGLWFVEQDTGLSGGFIYNADIFHDDTAALLRDRYVAVLKALGRDPSLTLEQITQFDDGQPLRFGRASQPADAATAESQAIIAGELYEPLDELGLQLLDIWRDLLRNPDIGADDDFFSLGGHSLQAVQMFHRFNRQTGVNLPLATLLTARTVRALAREYQRVRNDIEATGDDAGADGTRRDPWAPLVPIRPQGDGAPLFLVHAVGGNVLNYRPLAEAMPSGIPVYGLQALGLDGRTAPLDSVEKMAERYVREIRSVQPSGPYHLAGGSMGGIIAFEMAQQLMAAGETVGLLGLVDTSAEFGIRYRAQAQSGFSGRVQRLHRRMQGQTLGERIATLGDVVGGRLQATKLRQQAQQARDAGEALPHSVRYAELEATHMRAYVKYVVKPYAGKIVLFRADNQPPELSAKPMLGWEAMCGDVEVVSIPGDHRGMIESPSLVARLASAILRAQGRDEPAAVVERPAADAPVEDGDPRAVYLRDLWKELLGVDVGVQDNFFDLGGNSMLAVQMSSRVARDTGVRIQLMRLAATNLAQIAADLPPDIAREEKSSMGSRMARTMKRLLRTPGTVE</sequence>
<dbReference type="Proteomes" id="UP001233535">
    <property type="component" value="Unassembled WGS sequence"/>
</dbReference>
<dbReference type="RefSeq" id="WP_309261664.1">
    <property type="nucleotide sequence ID" value="NZ_JARUHG010000001.1"/>
</dbReference>
<name>A0ABU1CBJ3_9GAMM</name>
<dbReference type="PROSITE" id="PS00012">
    <property type="entry name" value="PHOSPHOPANTETHEINE"/>
    <property type="match status" value="2"/>
</dbReference>
<feature type="domain" description="Carrier" evidence="4">
    <location>
        <begin position="1945"/>
        <end position="2022"/>
    </location>
</feature>
<dbReference type="Gene3D" id="3.40.50.1820">
    <property type="entry name" value="alpha/beta hydrolase"/>
    <property type="match status" value="1"/>
</dbReference>
<dbReference type="PROSITE" id="PS50075">
    <property type="entry name" value="CARRIER"/>
    <property type="match status" value="3"/>
</dbReference>
<dbReference type="SUPFAM" id="SSF52777">
    <property type="entry name" value="CoA-dependent acyltransferases"/>
    <property type="match status" value="4"/>
</dbReference>
<dbReference type="InterPro" id="IPR045851">
    <property type="entry name" value="AMP-bd_C_sf"/>
</dbReference>
<dbReference type="Gene3D" id="3.30.300.30">
    <property type="match status" value="1"/>
</dbReference>
<feature type="domain" description="Carrier" evidence="4">
    <location>
        <begin position="1566"/>
        <end position="1641"/>
    </location>
</feature>
<dbReference type="CDD" id="cd19531">
    <property type="entry name" value="LCL_NRPS-like"/>
    <property type="match status" value="2"/>
</dbReference>